<proteinExistence type="predicted"/>
<keyword evidence="2" id="KW-1185">Reference proteome</keyword>
<name>A0A4P6PZ43_9ACTN</name>
<dbReference type="Proteomes" id="UP000292235">
    <property type="component" value="Chromosome"/>
</dbReference>
<dbReference type="AlphaFoldDB" id="A0A4P6PZ43"/>
<evidence type="ECO:0000313" key="1">
    <source>
        <dbReference type="EMBL" id="QBI53403.1"/>
    </source>
</evidence>
<dbReference type="KEGG" id="strr:EKD16_08045"/>
<gene>
    <name evidence="1" type="ORF">EKD16_08045</name>
</gene>
<organism evidence="1 2">
    <name type="scientific">Streptomonospora litoralis</name>
    <dbReference type="NCBI Taxonomy" id="2498135"/>
    <lineage>
        <taxon>Bacteria</taxon>
        <taxon>Bacillati</taxon>
        <taxon>Actinomycetota</taxon>
        <taxon>Actinomycetes</taxon>
        <taxon>Streptosporangiales</taxon>
        <taxon>Nocardiopsidaceae</taxon>
        <taxon>Streptomonospora</taxon>
    </lineage>
</organism>
<evidence type="ECO:0000313" key="2">
    <source>
        <dbReference type="Proteomes" id="UP000292235"/>
    </source>
</evidence>
<dbReference type="EMBL" id="CP036455">
    <property type="protein sequence ID" value="QBI53403.1"/>
    <property type="molecule type" value="Genomic_DNA"/>
</dbReference>
<dbReference type="RefSeq" id="WP_131097774.1">
    <property type="nucleotide sequence ID" value="NZ_CP036455.1"/>
</dbReference>
<sequence length="78" mass="8843">MMATEMTDPLLAEVQEMFGDWIIGAMESGGYIAVHRTEGLDREDDHRKVTVTADFLELLAARLHVQQGLRRGEQELSR</sequence>
<dbReference type="OrthoDB" id="3781062at2"/>
<protein>
    <submittedName>
        <fullName evidence="1">Uncharacterized protein</fullName>
    </submittedName>
</protein>
<accession>A0A4P6PZ43</accession>
<reference evidence="1 2" key="1">
    <citation type="submission" date="2019-02" db="EMBL/GenBank/DDBJ databases">
        <authorList>
            <person name="Khodamoradi S."/>
            <person name="Hahnke R.L."/>
            <person name="Kaempfer P."/>
            <person name="Schumann P."/>
            <person name="Rohde M."/>
            <person name="Steinert M."/>
            <person name="Luzhetskyy A."/>
            <person name="Wink J."/>
            <person name="Ruckert C."/>
        </authorList>
    </citation>
    <scope>NUCLEOTIDE SEQUENCE [LARGE SCALE GENOMIC DNA]</scope>
    <source>
        <strain evidence="1 2">M2</strain>
    </source>
</reference>